<evidence type="ECO:0000256" key="4">
    <source>
        <dbReference type="ARBA" id="ARBA00023136"/>
    </source>
</evidence>
<accession>A0A3M6TB95</accession>
<proteinExistence type="predicted"/>
<feature type="transmembrane region" description="Helical" evidence="5">
    <location>
        <begin position="62"/>
        <end position="80"/>
    </location>
</feature>
<sequence length="137" mass="15353">MAEDTRVICLNLCIAVPLFFVAYYMVASLLSGAFKISDFDGKMPFDFQNCCNIKDDKDVATLLSLLLTYTLTALIFIIFLRKRIWDYAITIGFVHLILSCAVSSVLFMALFGEVAVRCFLKKKTQSASISPQENVIT</sequence>
<evidence type="ECO:0000256" key="1">
    <source>
        <dbReference type="ARBA" id="ARBA00004141"/>
    </source>
</evidence>
<evidence type="ECO:0000256" key="3">
    <source>
        <dbReference type="ARBA" id="ARBA00022989"/>
    </source>
</evidence>
<dbReference type="InterPro" id="IPR019185">
    <property type="entry name" value="Integral_membrane_SYS1-rel"/>
</dbReference>
<evidence type="ECO:0000256" key="2">
    <source>
        <dbReference type="ARBA" id="ARBA00022692"/>
    </source>
</evidence>
<protein>
    <submittedName>
        <fullName evidence="6">Uncharacterized protein</fullName>
    </submittedName>
</protein>
<feature type="transmembrane region" description="Helical" evidence="5">
    <location>
        <begin position="7"/>
        <end position="26"/>
    </location>
</feature>
<dbReference type="GO" id="GO:0016020">
    <property type="term" value="C:membrane"/>
    <property type="evidence" value="ECO:0007669"/>
    <property type="project" value="UniProtKB-SubCell"/>
</dbReference>
<dbReference type="Proteomes" id="UP000275408">
    <property type="component" value="Unassembled WGS sequence"/>
</dbReference>
<comment type="caution">
    <text evidence="6">The sequence shown here is derived from an EMBL/GenBank/DDBJ whole genome shotgun (WGS) entry which is preliminary data.</text>
</comment>
<dbReference type="AlphaFoldDB" id="A0A3M6TB95"/>
<organism evidence="6 7">
    <name type="scientific">Pocillopora damicornis</name>
    <name type="common">Cauliflower coral</name>
    <name type="synonym">Millepora damicornis</name>
    <dbReference type="NCBI Taxonomy" id="46731"/>
    <lineage>
        <taxon>Eukaryota</taxon>
        <taxon>Metazoa</taxon>
        <taxon>Cnidaria</taxon>
        <taxon>Anthozoa</taxon>
        <taxon>Hexacorallia</taxon>
        <taxon>Scleractinia</taxon>
        <taxon>Astrocoeniina</taxon>
        <taxon>Pocilloporidae</taxon>
        <taxon>Pocillopora</taxon>
    </lineage>
</organism>
<dbReference type="OrthoDB" id="542931at2759"/>
<dbReference type="EMBL" id="RCHS01003989">
    <property type="protein sequence ID" value="RMX38544.1"/>
    <property type="molecule type" value="Genomic_DNA"/>
</dbReference>
<evidence type="ECO:0000313" key="7">
    <source>
        <dbReference type="Proteomes" id="UP000275408"/>
    </source>
</evidence>
<feature type="transmembrane region" description="Helical" evidence="5">
    <location>
        <begin position="87"/>
        <end position="111"/>
    </location>
</feature>
<gene>
    <name evidence="6" type="ORF">pdam_00010218</name>
</gene>
<reference evidence="6 7" key="1">
    <citation type="journal article" date="2018" name="Sci. Rep.">
        <title>Comparative analysis of the Pocillopora damicornis genome highlights role of immune system in coral evolution.</title>
        <authorList>
            <person name="Cunning R."/>
            <person name="Bay R.A."/>
            <person name="Gillette P."/>
            <person name="Baker A.C."/>
            <person name="Traylor-Knowles N."/>
        </authorList>
    </citation>
    <scope>NUCLEOTIDE SEQUENCE [LARGE SCALE GENOMIC DNA]</scope>
    <source>
        <strain evidence="6">RSMAS</strain>
        <tissue evidence="6">Whole animal</tissue>
    </source>
</reference>
<keyword evidence="4 5" id="KW-0472">Membrane</keyword>
<keyword evidence="2 5" id="KW-0812">Transmembrane</keyword>
<comment type="subcellular location">
    <subcellularLocation>
        <location evidence="1">Membrane</location>
        <topology evidence="1">Multi-pass membrane protein</topology>
    </subcellularLocation>
</comment>
<evidence type="ECO:0000313" key="6">
    <source>
        <dbReference type="EMBL" id="RMX38544.1"/>
    </source>
</evidence>
<keyword evidence="3 5" id="KW-1133">Transmembrane helix</keyword>
<keyword evidence="7" id="KW-1185">Reference proteome</keyword>
<evidence type="ECO:0000256" key="5">
    <source>
        <dbReference type="SAM" id="Phobius"/>
    </source>
</evidence>
<name>A0A3M6TB95_POCDA</name>
<dbReference type="Pfam" id="PF09801">
    <property type="entry name" value="SYS1"/>
    <property type="match status" value="1"/>
</dbReference>